<accession>A0ACC4ANA9</accession>
<name>A0ACC4ANA9_POPAL</name>
<gene>
    <name evidence="1" type="ORF">D5086_030326</name>
</gene>
<reference evidence="1 2" key="1">
    <citation type="journal article" date="2024" name="Plant Biotechnol. J.">
        <title>Genome and CRISPR/Cas9 system of a widespread forest tree (Populus alba) in the world.</title>
        <authorList>
            <person name="Liu Y.J."/>
            <person name="Jiang P.F."/>
            <person name="Han X.M."/>
            <person name="Li X.Y."/>
            <person name="Wang H.M."/>
            <person name="Wang Y.J."/>
            <person name="Wang X.X."/>
            <person name="Zeng Q.Y."/>
        </authorList>
    </citation>
    <scope>NUCLEOTIDE SEQUENCE [LARGE SCALE GENOMIC DNA]</scope>
    <source>
        <strain evidence="2">cv. PAL-ZL1</strain>
    </source>
</reference>
<dbReference type="Proteomes" id="UP000309997">
    <property type="component" value="Unassembled WGS sequence"/>
</dbReference>
<evidence type="ECO:0000313" key="1">
    <source>
        <dbReference type="EMBL" id="KAL3567675.1"/>
    </source>
</evidence>
<keyword evidence="2" id="KW-1185">Reference proteome</keyword>
<dbReference type="EMBL" id="RCHU02000017">
    <property type="protein sequence ID" value="KAL3567675.1"/>
    <property type="molecule type" value="Genomic_DNA"/>
</dbReference>
<evidence type="ECO:0000313" key="2">
    <source>
        <dbReference type="Proteomes" id="UP000309997"/>
    </source>
</evidence>
<comment type="caution">
    <text evidence="1">The sequence shown here is derived from an EMBL/GenBank/DDBJ whole genome shotgun (WGS) entry which is preliminary data.</text>
</comment>
<protein>
    <submittedName>
        <fullName evidence="1">Uncharacterized protein</fullName>
    </submittedName>
</protein>
<proteinExistence type="predicted"/>
<sequence length="148" mass="16154">MIVMRGDLVVPVGVKESCTDGCGDDDGYFARDKKKETKLLPLDFAAGLLLEAHGAAAGLSLYGEDGDVGSMEVTLVLMEWMSQKCWRRRAAATAILGAITGLILWAVGYCFRLKNRENGGCREGERMATSFLSKWWLLEVAEMVATEA</sequence>
<organism evidence="1 2">
    <name type="scientific">Populus alba</name>
    <name type="common">White poplar</name>
    <dbReference type="NCBI Taxonomy" id="43335"/>
    <lineage>
        <taxon>Eukaryota</taxon>
        <taxon>Viridiplantae</taxon>
        <taxon>Streptophyta</taxon>
        <taxon>Embryophyta</taxon>
        <taxon>Tracheophyta</taxon>
        <taxon>Spermatophyta</taxon>
        <taxon>Magnoliopsida</taxon>
        <taxon>eudicotyledons</taxon>
        <taxon>Gunneridae</taxon>
        <taxon>Pentapetalae</taxon>
        <taxon>rosids</taxon>
        <taxon>fabids</taxon>
        <taxon>Malpighiales</taxon>
        <taxon>Salicaceae</taxon>
        <taxon>Saliceae</taxon>
        <taxon>Populus</taxon>
    </lineage>
</organism>